<accession>A0ABW0GHL6</accession>
<evidence type="ECO:0000259" key="1">
    <source>
        <dbReference type="Pfam" id="PF09369"/>
    </source>
</evidence>
<keyword evidence="3" id="KW-1185">Reference proteome</keyword>
<reference evidence="3" key="1">
    <citation type="journal article" date="2019" name="Int. J. Syst. Evol. Microbiol.">
        <title>The Global Catalogue of Microorganisms (GCM) 10K type strain sequencing project: providing services to taxonomists for standard genome sequencing and annotation.</title>
        <authorList>
            <consortium name="The Broad Institute Genomics Platform"/>
            <consortium name="The Broad Institute Genome Sequencing Center for Infectious Disease"/>
            <person name="Wu L."/>
            <person name="Ma J."/>
        </authorList>
    </citation>
    <scope>NUCLEOTIDE SEQUENCE [LARGE SCALE GENOMIC DNA]</scope>
    <source>
        <strain evidence="3">CCUG 43114</strain>
    </source>
</reference>
<gene>
    <name evidence="2" type="primary">drmB</name>
    <name evidence="2" type="ORF">ACFPJ6_00825</name>
</gene>
<dbReference type="NCBIfam" id="NF038324">
    <property type="entry name" value="DrmB_fam"/>
    <property type="match status" value="1"/>
</dbReference>
<dbReference type="Proteomes" id="UP001596122">
    <property type="component" value="Unassembled WGS sequence"/>
</dbReference>
<dbReference type="EMBL" id="JBHSLD010000001">
    <property type="protein sequence ID" value="MFC5379325.1"/>
    <property type="molecule type" value="Genomic_DNA"/>
</dbReference>
<dbReference type="Pfam" id="PF09369">
    <property type="entry name" value="MZB"/>
    <property type="match status" value="1"/>
</dbReference>
<organism evidence="2 3">
    <name type="scientific">Aquipuribacter nitratireducens</name>
    <dbReference type="NCBI Taxonomy" id="650104"/>
    <lineage>
        <taxon>Bacteria</taxon>
        <taxon>Bacillati</taxon>
        <taxon>Actinomycetota</taxon>
        <taxon>Actinomycetes</taxon>
        <taxon>Micrococcales</taxon>
        <taxon>Intrasporangiaceae</taxon>
        <taxon>Aquipuribacter</taxon>
    </lineage>
</organism>
<evidence type="ECO:0000313" key="2">
    <source>
        <dbReference type="EMBL" id="MFC5379325.1"/>
    </source>
</evidence>
<sequence length="670" mass="74347">MTDTTMTYADDLLDPLGDVDTASAQKSTKNRAKVGSARPSSLLYTYGPGSIMDLPQFTIMPAGLDDWETIWRRRDGVPSLHAPRLLQAVQTMLGSQVSELRPFPWAPKKNFMSKEGDDLGVPARVFPQWMRCTGCDLLGPISRFTYTNTHPYRTDEARFEHEKCYGRAGKTNRKARRRPAVPARYLLACADGHLDEFPYTWWVHHGNDCPKAEFPVLKMVDRTGGKGASATISCDSCNVRRPMNEAQGEAARGKLPKCRGRHPHLNAFAAQGCPMPVRLMLVGASNLWFPATQSIIVMPQSRAEAVASRGDALKAALGDQLAQFHDNVAFVRALLQQGGSPLANLSDDDLSAAITLAMAPALSDEELEEQRRAFDPVDLLVPEWRYLQRDPIGNQHDDPSGLMLSGRALDPQLRPQITRVLAVDKLRKVNAVLGFTRIDEMERVSDLTSRLVPLNRDRRPRWAVATEDRGEGIFLQLDEQAVDAWERTTVGGEIWADHRAAHRRNFERRYSETAKQVDADERLKPPRYWLVHTFAHVLIREMAMQCGYSAASLSERIYAWTADSGREPAAGLLICTTASDSDGTLGGLVQLSEPARLEQVVTSALERAGRCSSDPVCAHRTPKDPEDFLHGAACHCCAMASETSCERANRFLDRRFLVDLPGAVGLGFFS</sequence>
<evidence type="ECO:0000313" key="3">
    <source>
        <dbReference type="Proteomes" id="UP001596122"/>
    </source>
</evidence>
<comment type="caution">
    <text evidence="2">The sequence shown here is derived from an EMBL/GenBank/DDBJ whole genome shotgun (WGS) entry which is preliminary data.</text>
</comment>
<name>A0ABW0GHL6_9MICO</name>
<feature type="domain" description="MrfA-like Zn-binding" evidence="1">
    <location>
        <begin position="534"/>
        <end position="637"/>
    </location>
</feature>
<dbReference type="InterPro" id="IPR018973">
    <property type="entry name" value="MZB"/>
</dbReference>
<dbReference type="RefSeq" id="WP_340266565.1">
    <property type="nucleotide sequence ID" value="NZ_JBBEOG010000001.1"/>
</dbReference>
<proteinExistence type="predicted"/>
<dbReference type="InterPro" id="IPR047721">
    <property type="entry name" value="DrmB"/>
</dbReference>
<protein>
    <submittedName>
        <fullName evidence="2">DrmB family protein</fullName>
    </submittedName>
</protein>